<dbReference type="PANTHER" id="PTHR30136">
    <property type="entry name" value="HELIX-TURN-HELIX TRANSCRIPTIONAL REGULATOR, ICLR FAMILY"/>
    <property type="match status" value="1"/>
</dbReference>
<proteinExistence type="predicted"/>
<dbReference type="Pfam" id="PF01614">
    <property type="entry name" value="IclR_C"/>
    <property type="match status" value="1"/>
</dbReference>
<keyword evidence="3" id="KW-0804">Transcription</keyword>
<dbReference type="GO" id="GO:0003677">
    <property type="term" value="F:DNA binding"/>
    <property type="evidence" value="ECO:0007669"/>
    <property type="project" value="UniProtKB-KW"/>
</dbReference>
<dbReference type="SMART" id="SM00346">
    <property type="entry name" value="HTH_ICLR"/>
    <property type="match status" value="1"/>
</dbReference>
<dbReference type="Gene3D" id="3.30.450.40">
    <property type="match status" value="1"/>
</dbReference>
<reference evidence="5 6" key="1">
    <citation type="submission" date="2016-10" db="EMBL/GenBank/DDBJ databases">
        <authorList>
            <person name="de Groot N.N."/>
        </authorList>
    </citation>
    <scope>NUCLEOTIDE SEQUENCE [LARGE SCALE GENOMIC DNA]</scope>
    <source>
        <strain evidence="5 6">DSM 44637</strain>
    </source>
</reference>
<dbReference type="InterPro" id="IPR014757">
    <property type="entry name" value="Tscrpt_reg_IclR_C"/>
</dbReference>
<dbReference type="STRING" id="112413.SAMN05421854_109307"/>
<dbReference type="Proteomes" id="UP000199137">
    <property type="component" value="Unassembled WGS sequence"/>
</dbReference>
<sequence length="267" mass="29013">MRHMHDEEADKPASGVRTMNSVLSTLRVFEEVAQRQPIGVSELARCTEIPKSTVQRGLMTLQQAGWLKVVDAERARWGVAPRVLALGLRDCGKPDLKEVAGPVIKRLAAETDETVMLAERDGDNLVIVATQHTDQIVRVVLDVGTRVPLLATSGGTAIMARLDESEVEELFTHELPEFAQNPGPDFVALRRDIALTAKRGYALNGSSSWYRPQVSSIGAAITDPAGRPVATITLAIPDMRYTRAQEKTFAPLVVAAAAEVSRLLAEN</sequence>
<dbReference type="SUPFAM" id="SSF55781">
    <property type="entry name" value="GAF domain-like"/>
    <property type="match status" value="1"/>
</dbReference>
<dbReference type="GO" id="GO:0003700">
    <property type="term" value="F:DNA-binding transcription factor activity"/>
    <property type="evidence" value="ECO:0007669"/>
    <property type="project" value="TreeGrafter"/>
</dbReference>
<accession>A0A1I5WNE1</accession>
<keyword evidence="2" id="KW-0238">DNA-binding</keyword>
<dbReference type="EMBL" id="FOWC01000009">
    <property type="protein sequence ID" value="SFQ21038.1"/>
    <property type="molecule type" value="Genomic_DNA"/>
</dbReference>
<dbReference type="SUPFAM" id="SSF46785">
    <property type="entry name" value="Winged helix' DNA-binding domain"/>
    <property type="match status" value="1"/>
</dbReference>
<evidence type="ECO:0000256" key="1">
    <source>
        <dbReference type="ARBA" id="ARBA00023015"/>
    </source>
</evidence>
<dbReference type="Gene3D" id="1.10.10.10">
    <property type="entry name" value="Winged helix-like DNA-binding domain superfamily/Winged helix DNA-binding domain"/>
    <property type="match status" value="1"/>
</dbReference>
<dbReference type="InterPro" id="IPR005471">
    <property type="entry name" value="Tscrpt_reg_IclR_N"/>
</dbReference>
<name>A0A1I5WNE1_9PSEU</name>
<evidence type="ECO:0000259" key="4">
    <source>
        <dbReference type="PROSITE" id="PS51078"/>
    </source>
</evidence>
<dbReference type="GO" id="GO:0045892">
    <property type="term" value="P:negative regulation of DNA-templated transcription"/>
    <property type="evidence" value="ECO:0007669"/>
    <property type="project" value="TreeGrafter"/>
</dbReference>
<keyword evidence="1" id="KW-0805">Transcription regulation</keyword>
<dbReference type="Pfam" id="PF09339">
    <property type="entry name" value="HTH_IclR"/>
    <property type="match status" value="1"/>
</dbReference>
<dbReference type="OrthoDB" id="9807558at2"/>
<dbReference type="PANTHER" id="PTHR30136:SF35">
    <property type="entry name" value="HTH-TYPE TRANSCRIPTIONAL REGULATOR RV1719"/>
    <property type="match status" value="1"/>
</dbReference>
<evidence type="ECO:0000313" key="5">
    <source>
        <dbReference type="EMBL" id="SFQ21038.1"/>
    </source>
</evidence>
<dbReference type="InterPro" id="IPR029016">
    <property type="entry name" value="GAF-like_dom_sf"/>
</dbReference>
<gene>
    <name evidence="5" type="ORF">SAMN05421854_109307</name>
</gene>
<evidence type="ECO:0000313" key="6">
    <source>
        <dbReference type="Proteomes" id="UP000199137"/>
    </source>
</evidence>
<protein>
    <submittedName>
        <fullName evidence="5">Transcriptional regulator, IclR family</fullName>
    </submittedName>
</protein>
<evidence type="ECO:0000256" key="3">
    <source>
        <dbReference type="ARBA" id="ARBA00023163"/>
    </source>
</evidence>
<evidence type="ECO:0000256" key="2">
    <source>
        <dbReference type="ARBA" id="ARBA00023125"/>
    </source>
</evidence>
<dbReference type="PROSITE" id="PS51078">
    <property type="entry name" value="ICLR_ED"/>
    <property type="match status" value="1"/>
</dbReference>
<dbReference type="InterPro" id="IPR036390">
    <property type="entry name" value="WH_DNA-bd_sf"/>
</dbReference>
<dbReference type="AlphaFoldDB" id="A0A1I5WNE1"/>
<organism evidence="5 6">
    <name type="scientific">Amycolatopsis rubida</name>
    <dbReference type="NCBI Taxonomy" id="112413"/>
    <lineage>
        <taxon>Bacteria</taxon>
        <taxon>Bacillati</taxon>
        <taxon>Actinomycetota</taxon>
        <taxon>Actinomycetes</taxon>
        <taxon>Pseudonocardiales</taxon>
        <taxon>Pseudonocardiaceae</taxon>
        <taxon>Amycolatopsis</taxon>
    </lineage>
</organism>
<dbReference type="InterPro" id="IPR036388">
    <property type="entry name" value="WH-like_DNA-bd_sf"/>
</dbReference>
<dbReference type="InterPro" id="IPR050707">
    <property type="entry name" value="HTH_MetabolicPath_Reg"/>
</dbReference>
<feature type="domain" description="IclR-ED" evidence="4">
    <location>
        <begin position="82"/>
        <end position="266"/>
    </location>
</feature>